<keyword evidence="11" id="KW-1185">Reference proteome</keyword>
<dbReference type="GeneID" id="105178844"/>
<accession>A0A6I9UZQ4</accession>
<evidence type="ECO:0000256" key="8">
    <source>
        <dbReference type="PIRNR" id="PIRNR000239"/>
    </source>
</evidence>
<evidence type="ECO:0000256" key="9">
    <source>
        <dbReference type="PIRSR" id="PIRSR000239-1"/>
    </source>
</evidence>
<dbReference type="InterPro" id="IPR036249">
    <property type="entry name" value="Thioredoxin-like_sf"/>
</dbReference>
<dbReference type="InterPro" id="IPR019479">
    <property type="entry name" value="Peroxiredoxin_C"/>
</dbReference>
<dbReference type="FunCoup" id="A0A6I9UZQ4">
    <property type="interactions" value="1098"/>
</dbReference>
<evidence type="ECO:0000256" key="1">
    <source>
        <dbReference type="ARBA" id="ARBA00022559"/>
    </source>
</evidence>
<dbReference type="GO" id="GO:0005829">
    <property type="term" value="C:cytosol"/>
    <property type="evidence" value="ECO:0007669"/>
    <property type="project" value="TreeGrafter"/>
</dbReference>
<evidence type="ECO:0000256" key="6">
    <source>
        <dbReference type="ARBA" id="ARBA00045282"/>
    </source>
</evidence>
<dbReference type="SUPFAM" id="SSF52833">
    <property type="entry name" value="Thioredoxin-like"/>
    <property type="match status" value="1"/>
</dbReference>
<dbReference type="FunFam" id="3.40.30.10:FF:000011">
    <property type="entry name" value="Peroxiredoxin PRX1"/>
    <property type="match status" value="1"/>
</dbReference>
<name>A0A6I9UZQ4_SESIN</name>
<feature type="domain" description="Thioredoxin" evidence="10">
    <location>
        <begin position="4"/>
        <end position="166"/>
    </location>
</feature>
<comment type="function">
    <text evidence="6">Thiol-specific peroxidase that catalyzes the reduction of hydrogen peroxide and organic hydroperoxides to water and alcohols, respectively. Seems to contribute to the inhibition of germination during stress.</text>
</comment>
<dbReference type="RefSeq" id="XP_011100693.1">
    <property type="nucleotide sequence ID" value="XM_011102391.2"/>
</dbReference>
<dbReference type="CDD" id="cd03016">
    <property type="entry name" value="PRX_1cys"/>
    <property type="match status" value="1"/>
</dbReference>
<comment type="catalytic activity">
    <reaction evidence="7 8">
        <text>a hydroperoxide + [thioredoxin]-dithiol = an alcohol + [thioredoxin]-disulfide + H2O</text>
        <dbReference type="Rhea" id="RHEA:62620"/>
        <dbReference type="Rhea" id="RHEA-COMP:10698"/>
        <dbReference type="Rhea" id="RHEA-COMP:10700"/>
        <dbReference type="ChEBI" id="CHEBI:15377"/>
        <dbReference type="ChEBI" id="CHEBI:29950"/>
        <dbReference type="ChEBI" id="CHEBI:30879"/>
        <dbReference type="ChEBI" id="CHEBI:35924"/>
        <dbReference type="ChEBI" id="CHEBI:50058"/>
        <dbReference type="EC" id="1.11.1.24"/>
    </reaction>
</comment>
<evidence type="ECO:0000256" key="7">
    <source>
        <dbReference type="ARBA" id="ARBA00049091"/>
    </source>
</evidence>
<dbReference type="GO" id="GO:0045454">
    <property type="term" value="P:cell redox homeostasis"/>
    <property type="evidence" value="ECO:0007669"/>
    <property type="project" value="TreeGrafter"/>
</dbReference>
<dbReference type="GO" id="GO:0005739">
    <property type="term" value="C:mitochondrion"/>
    <property type="evidence" value="ECO:0007669"/>
    <property type="project" value="TreeGrafter"/>
</dbReference>
<gene>
    <name evidence="12" type="primary">LOC105178844</name>
</gene>
<dbReference type="Gene3D" id="3.40.30.10">
    <property type="entry name" value="Glutaredoxin"/>
    <property type="match status" value="1"/>
</dbReference>
<dbReference type="GO" id="GO:0140824">
    <property type="term" value="F:thioredoxin-dependent peroxiredoxin activity"/>
    <property type="evidence" value="ECO:0007669"/>
    <property type="project" value="UniProtKB-EC"/>
</dbReference>
<keyword evidence="2 8" id="KW-0049">Antioxidant</keyword>
<proteinExistence type="inferred from homology"/>
<sequence>MPGLSIGDTLPDLEVETTHGKLKLHDYVGDSNFTIIFSHPGDFTPVCTTELGLMAAYADKFAERGVKLLGVSADDVQSHNEWIKDIEAYNKGHKVNYPIAADPTRHIIKQLNMVDPDEKDSSGQQTPSRALHIVGADKKIKLSFLYPASTGRNMDEVLRVVDSLHKASHHKIATPANWKPGDPVVISPTVSNQEAKQMFPQGYQTAHLPSGKDYMRFTNLHDQY</sequence>
<dbReference type="PROSITE" id="PS51352">
    <property type="entry name" value="THIOREDOXIN_2"/>
    <property type="match status" value="1"/>
</dbReference>
<dbReference type="PIRSF" id="PIRSF000239">
    <property type="entry name" value="AHPC"/>
    <property type="match status" value="1"/>
</dbReference>
<dbReference type="KEGG" id="sind:105178844"/>
<comment type="similarity">
    <text evidence="5">Belongs to the peroxiredoxin family. Prx6 subfamily.</text>
</comment>
<dbReference type="AlphaFoldDB" id="A0A6I9UZQ4"/>
<dbReference type="Pfam" id="PF00578">
    <property type="entry name" value="AhpC-TSA"/>
    <property type="match status" value="1"/>
</dbReference>
<evidence type="ECO:0000256" key="2">
    <source>
        <dbReference type="ARBA" id="ARBA00022862"/>
    </source>
</evidence>
<dbReference type="InterPro" id="IPR000866">
    <property type="entry name" value="AhpC/TSA"/>
</dbReference>
<dbReference type="PANTHER" id="PTHR43503:SF4">
    <property type="entry name" value="PEROXIREDOXIN-6"/>
    <property type="match status" value="1"/>
</dbReference>
<keyword evidence="4 8" id="KW-0676">Redox-active center</keyword>
<dbReference type="Proteomes" id="UP000504604">
    <property type="component" value="Unplaced"/>
</dbReference>
<feature type="active site" description="Cysteine sulfenic acid (-SOH) intermediate; for peroxidase activity" evidence="9">
    <location>
        <position position="47"/>
    </location>
</feature>
<dbReference type="InterPro" id="IPR013766">
    <property type="entry name" value="Thioredoxin_domain"/>
</dbReference>
<protein>
    <recommendedName>
        <fullName evidence="8">Peroxiredoxin</fullName>
        <ecNumber evidence="8">1.11.1.24</ecNumber>
    </recommendedName>
</protein>
<dbReference type="InterPro" id="IPR045020">
    <property type="entry name" value="PRX_1cys"/>
</dbReference>
<evidence type="ECO:0000313" key="12">
    <source>
        <dbReference type="RefSeq" id="XP_011100693.1"/>
    </source>
</evidence>
<keyword evidence="3 8" id="KW-0560">Oxidoreductase</keyword>
<reference evidence="12" key="1">
    <citation type="submission" date="2025-08" db="UniProtKB">
        <authorList>
            <consortium name="RefSeq"/>
        </authorList>
    </citation>
    <scope>IDENTIFICATION</scope>
</reference>
<evidence type="ECO:0000259" key="10">
    <source>
        <dbReference type="PROSITE" id="PS51352"/>
    </source>
</evidence>
<evidence type="ECO:0000256" key="5">
    <source>
        <dbReference type="ARBA" id="ARBA00025719"/>
    </source>
</evidence>
<keyword evidence="1 8" id="KW-0575">Peroxidase</keyword>
<organism evidence="11 12">
    <name type="scientific">Sesamum indicum</name>
    <name type="common">Oriental sesame</name>
    <name type="synonym">Sesamum orientale</name>
    <dbReference type="NCBI Taxonomy" id="4182"/>
    <lineage>
        <taxon>Eukaryota</taxon>
        <taxon>Viridiplantae</taxon>
        <taxon>Streptophyta</taxon>
        <taxon>Embryophyta</taxon>
        <taxon>Tracheophyta</taxon>
        <taxon>Spermatophyta</taxon>
        <taxon>Magnoliopsida</taxon>
        <taxon>eudicotyledons</taxon>
        <taxon>Gunneridae</taxon>
        <taxon>Pentapetalae</taxon>
        <taxon>asterids</taxon>
        <taxon>lamiids</taxon>
        <taxon>Lamiales</taxon>
        <taxon>Pedaliaceae</taxon>
        <taxon>Sesamum</taxon>
    </lineage>
</organism>
<dbReference type="OrthoDB" id="2996783at2759"/>
<dbReference type="EC" id="1.11.1.24" evidence="8"/>
<dbReference type="PANTHER" id="PTHR43503">
    <property type="entry name" value="MCG48959-RELATED"/>
    <property type="match status" value="1"/>
</dbReference>
<evidence type="ECO:0000313" key="11">
    <source>
        <dbReference type="Proteomes" id="UP000504604"/>
    </source>
</evidence>
<dbReference type="Gene3D" id="3.30.1020.10">
    <property type="entry name" value="Antioxidant, Horf6, Chain A, domain2"/>
    <property type="match status" value="1"/>
</dbReference>
<dbReference type="InterPro" id="IPR024706">
    <property type="entry name" value="Peroxiredoxin_AhpC-typ"/>
</dbReference>
<evidence type="ECO:0000256" key="3">
    <source>
        <dbReference type="ARBA" id="ARBA00023002"/>
    </source>
</evidence>
<dbReference type="Pfam" id="PF10417">
    <property type="entry name" value="1-cysPrx_C"/>
    <property type="match status" value="1"/>
</dbReference>
<dbReference type="FunFam" id="3.30.1020.10:FF:000001">
    <property type="entry name" value="1-Cys peroxiredoxin"/>
    <property type="match status" value="1"/>
</dbReference>
<evidence type="ECO:0000256" key="4">
    <source>
        <dbReference type="ARBA" id="ARBA00023284"/>
    </source>
</evidence>
<dbReference type="InParanoid" id="A0A6I9UZQ4"/>